<feature type="transmembrane region" description="Helical" evidence="9">
    <location>
        <begin position="152"/>
        <end position="172"/>
    </location>
</feature>
<organism evidence="10 11">
    <name type="scientific">Hevea brasiliensis</name>
    <name type="common">Para rubber tree</name>
    <name type="synonym">Siphonia brasiliensis</name>
    <dbReference type="NCBI Taxonomy" id="3981"/>
    <lineage>
        <taxon>Eukaryota</taxon>
        <taxon>Viridiplantae</taxon>
        <taxon>Streptophyta</taxon>
        <taxon>Embryophyta</taxon>
        <taxon>Tracheophyta</taxon>
        <taxon>Spermatophyta</taxon>
        <taxon>Magnoliopsida</taxon>
        <taxon>eudicotyledons</taxon>
        <taxon>Gunneridae</taxon>
        <taxon>Pentapetalae</taxon>
        <taxon>rosids</taxon>
        <taxon>fabids</taxon>
        <taxon>Malpighiales</taxon>
        <taxon>Euphorbiaceae</taxon>
        <taxon>Crotonoideae</taxon>
        <taxon>Micrandreae</taxon>
        <taxon>Hevea</taxon>
    </lineage>
</organism>
<dbReference type="InterPro" id="IPR020966">
    <property type="entry name" value="ALMT"/>
</dbReference>
<feature type="transmembrane region" description="Helical" evidence="9">
    <location>
        <begin position="43"/>
        <end position="62"/>
    </location>
</feature>
<name>A0A6A6LQ08_HEVBR</name>
<comment type="similarity">
    <text evidence="2">Belongs to the aromatic acid exporter (TC 2.A.85) family.</text>
</comment>
<evidence type="ECO:0000256" key="3">
    <source>
        <dbReference type="ARBA" id="ARBA00022448"/>
    </source>
</evidence>
<evidence type="ECO:0000256" key="1">
    <source>
        <dbReference type="ARBA" id="ARBA00004141"/>
    </source>
</evidence>
<dbReference type="Proteomes" id="UP000467840">
    <property type="component" value="Chromosome 4"/>
</dbReference>
<evidence type="ECO:0000256" key="2">
    <source>
        <dbReference type="ARBA" id="ARBA00007079"/>
    </source>
</evidence>
<sequence length="456" mass="50464">MASPNPENGCLNKLKALPQNIWNKVVEKANKAKKMAKDDPRKIIHSLKVGLALTLVSLFFYFKPTYDGFGVSAMWAVLTVIVVFEFSAGATLGRGLNRMLATLIGSSLGFGAHWIATHSGKTGEPILIGIFVFIFAGIVTFVRFFPEMKARYDYGLLILVLTFCLISVSGYRDDEVIHMAHKRVTTIVIGSIISVVICILICPVWIGEDLHNSIAGNLEKLGNFLEGFGSEYFGTSEGGQANNTNKSFLQGYKSVLASKSSEETMANLARWEPCHGRFRFRHPWKQYLKVGTLARECAYKVDALNCYLHAETQTPMEMRMKIKDMCARISSETGKALKELASTVKTMTKSSKEDTHIANSKEAVEDLKCMLKTGLWEDALVLEIIPAAAVASLLIDIITRTEKIAESVQELALLAHFKSPNTTSTSRQQHLLHRGTIQPTSDRSNHIIVIDMPASE</sequence>
<evidence type="ECO:0000256" key="7">
    <source>
        <dbReference type="ARBA" id="ARBA00023136"/>
    </source>
</evidence>
<evidence type="ECO:0000256" key="5">
    <source>
        <dbReference type="ARBA" id="ARBA00022989"/>
    </source>
</evidence>
<accession>A0A6A6LQ08</accession>
<dbReference type="GO" id="GO:0016020">
    <property type="term" value="C:membrane"/>
    <property type="evidence" value="ECO:0007669"/>
    <property type="project" value="UniProtKB-SubCell"/>
</dbReference>
<dbReference type="PANTHER" id="PTHR31086">
    <property type="entry name" value="ALUMINUM-ACTIVATED MALATE TRANSPORTER 10"/>
    <property type="match status" value="1"/>
</dbReference>
<dbReference type="Pfam" id="PF11744">
    <property type="entry name" value="ALMT"/>
    <property type="match status" value="1"/>
</dbReference>
<dbReference type="EMBL" id="JAAGAX010000010">
    <property type="protein sequence ID" value="KAF2302525.1"/>
    <property type="molecule type" value="Genomic_DNA"/>
</dbReference>
<dbReference type="GO" id="GO:0015743">
    <property type="term" value="P:malate transport"/>
    <property type="evidence" value="ECO:0007669"/>
    <property type="project" value="InterPro"/>
</dbReference>
<evidence type="ECO:0000313" key="10">
    <source>
        <dbReference type="EMBL" id="KAF2302525.1"/>
    </source>
</evidence>
<evidence type="ECO:0000256" key="8">
    <source>
        <dbReference type="ARBA" id="ARBA00023303"/>
    </source>
</evidence>
<keyword evidence="4 9" id="KW-0812">Transmembrane</keyword>
<proteinExistence type="inferred from homology"/>
<gene>
    <name evidence="10" type="ORF">GH714_037052</name>
</gene>
<keyword evidence="3" id="KW-0813">Transport</keyword>
<feature type="transmembrane region" description="Helical" evidence="9">
    <location>
        <begin position="126"/>
        <end position="145"/>
    </location>
</feature>
<evidence type="ECO:0000313" key="11">
    <source>
        <dbReference type="Proteomes" id="UP000467840"/>
    </source>
</evidence>
<keyword evidence="7 9" id="KW-0472">Membrane</keyword>
<dbReference type="AlphaFoldDB" id="A0A6A6LQ08"/>
<comment type="caution">
    <text evidence="10">The sequence shown here is derived from an EMBL/GenBank/DDBJ whole genome shotgun (WGS) entry which is preliminary data.</text>
</comment>
<evidence type="ECO:0000256" key="6">
    <source>
        <dbReference type="ARBA" id="ARBA00023065"/>
    </source>
</evidence>
<dbReference type="GO" id="GO:0034220">
    <property type="term" value="P:monoatomic ion transmembrane transport"/>
    <property type="evidence" value="ECO:0007669"/>
    <property type="project" value="UniProtKB-KW"/>
</dbReference>
<evidence type="ECO:0000256" key="9">
    <source>
        <dbReference type="SAM" id="Phobius"/>
    </source>
</evidence>
<evidence type="ECO:0000256" key="4">
    <source>
        <dbReference type="ARBA" id="ARBA00022692"/>
    </source>
</evidence>
<feature type="transmembrane region" description="Helical" evidence="9">
    <location>
        <begin position="68"/>
        <end position="88"/>
    </location>
</feature>
<keyword evidence="6" id="KW-0406">Ion transport</keyword>
<comment type="subcellular location">
    <subcellularLocation>
        <location evidence="1">Membrane</location>
        <topology evidence="1">Multi-pass membrane protein</topology>
    </subcellularLocation>
</comment>
<protein>
    <recommendedName>
        <fullName evidence="12">Aluminum-activated malate transporter</fullName>
    </recommendedName>
</protein>
<evidence type="ECO:0008006" key="12">
    <source>
        <dbReference type="Google" id="ProtNLM"/>
    </source>
</evidence>
<feature type="transmembrane region" description="Helical" evidence="9">
    <location>
        <begin position="184"/>
        <end position="206"/>
    </location>
</feature>
<reference evidence="10 11" key="1">
    <citation type="journal article" date="2020" name="Mol. Plant">
        <title>The Chromosome-Based Rubber Tree Genome Provides New Insights into Spurge Genome Evolution and Rubber Biosynthesis.</title>
        <authorList>
            <person name="Liu J."/>
            <person name="Shi C."/>
            <person name="Shi C.C."/>
            <person name="Li W."/>
            <person name="Zhang Q.J."/>
            <person name="Zhang Y."/>
            <person name="Li K."/>
            <person name="Lu H.F."/>
            <person name="Shi C."/>
            <person name="Zhu S.T."/>
            <person name="Xiao Z.Y."/>
            <person name="Nan H."/>
            <person name="Yue Y."/>
            <person name="Zhu X.G."/>
            <person name="Wu Y."/>
            <person name="Hong X.N."/>
            <person name="Fan G.Y."/>
            <person name="Tong Y."/>
            <person name="Zhang D."/>
            <person name="Mao C.L."/>
            <person name="Liu Y.L."/>
            <person name="Hao S.J."/>
            <person name="Liu W.Q."/>
            <person name="Lv M.Q."/>
            <person name="Zhang H.B."/>
            <person name="Liu Y."/>
            <person name="Hu-Tang G.R."/>
            <person name="Wang J.P."/>
            <person name="Wang J.H."/>
            <person name="Sun Y.H."/>
            <person name="Ni S.B."/>
            <person name="Chen W.B."/>
            <person name="Zhang X.C."/>
            <person name="Jiao Y.N."/>
            <person name="Eichler E.E."/>
            <person name="Li G.H."/>
            <person name="Liu X."/>
            <person name="Gao L.Z."/>
        </authorList>
    </citation>
    <scope>NUCLEOTIDE SEQUENCE [LARGE SCALE GENOMIC DNA]</scope>
    <source>
        <strain evidence="11">cv. GT1</strain>
        <tissue evidence="10">Leaf</tissue>
    </source>
</reference>
<keyword evidence="8" id="KW-0407">Ion channel</keyword>
<keyword evidence="11" id="KW-1185">Reference proteome</keyword>
<keyword evidence="5 9" id="KW-1133">Transmembrane helix</keyword>